<evidence type="ECO:0000256" key="1">
    <source>
        <dbReference type="ARBA" id="ARBA00023117"/>
    </source>
</evidence>
<name>A0A0H5RPS3_9EUKA</name>
<evidence type="ECO:0000313" key="5">
    <source>
        <dbReference type="EMBL" id="CRZ10724.1"/>
    </source>
</evidence>
<dbReference type="EMBL" id="HACM01010282">
    <property type="protein sequence ID" value="CRZ10724.1"/>
    <property type="molecule type" value="Transcribed_RNA"/>
</dbReference>
<proteinExistence type="predicted"/>
<dbReference type="Pfam" id="PF00439">
    <property type="entry name" value="Bromodomain"/>
    <property type="match status" value="1"/>
</dbReference>
<feature type="domain" description="Bromo" evidence="4">
    <location>
        <begin position="57"/>
        <end position="121"/>
    </location>
</feature>
<sequence length="289" mass="32102">MQFARPPMVNHEPVASQSMAAPLAEVTIASEGEAPLPSKPCLRAVESLLANTNGDYFSRPVDWNEMQIPEYPKIVKSPMDLGTIKSRLDSAWYSSFAAFAADVQLVWDNAKLFNEPGSEVHEAAIQMEDIWSRKKMHLKKMATKMGKETPISIPLAKAISVQPKRSTPSRNPARDVTSIKKQRIEPYRSVKTKPISNGKPKEEDGDRIEAAIASRKLVIEELRSLSAAASSNPATKDAAAIRARELDIEELRIRCREAETTARAELAKKMLDQGLNIHEITEAMDHIFS</sequence>
<feature type="coiled-coil region" evidence="3">
    <location>
        <begin position="241"/>
        <end position="268"/>
    </location>
</feature>
<keyword evidence="3" id="KW-0175">Coiled coil</keyword>
<dbReference type="PANTHER" id="PTHR45926">
    <property type="entry name" value="OSJNBA0053K19.4 PROTEIN"/>
    <property type="match status" value="1"/>
</dbReference>
<dbReference type="SUPFAM" id="SSF47370">
    <property type="entry name" value="Bromodomain"/>
    <property type="match status" value="1"/>
</dbReference>
<keyword evidence="1 2" id="KW-0103">Bromodomain</keyword>
<dbReference type="PROSITE" id="PS50014">
    <property type="entry name" value="BROMODOMAIN_2"/>
    <property type="match status" value="1"/>
</dbReference>
<evidence type="ECO:0000259" key="4">
    <source>
        <dbReference type="PROSITE" id="PS50014"/>
    </source>
</evidence>
<reference evidence="5" key="1">
    <citation type="submission" date="2015-04" db="EMBL/GenBank/DDBJ databases">
        <title>The genome sequence of the plant pathogenic Rhizarian Plasmodiophora brassicae reveals insights in its biotrophic life cycle and the origin of chitin synthesis.</title>
        <authorList>
            <person name="Schwelm A."/>
            <person name="Fogelqvist J."/>
            <person name="Knaust A."/>
            <person name="Julke S."/>
            <person name="Lilja T."/>
            <person name="Dhandapani V."/>
            <person name="Bonilla-Rosso G."/>
            <person name="Karlsson M."/>
            <person name="Shevchenko A."/>
            <person name="Choi S.R."/>
            <person name="Kim H.G."/>
            <person name="Park J.Y."/>
            <person name="Lim Y.P."/>
            <person name="Ludwig-Muller J."/>
            <person name="Dixelius C."/>
        </authorList>
    </citation>
    <scope>NUCLEOTIDE SEQUENCE</scope>
    <source>
        <tissue evidence="5">Potato root galls</tissue>
    </source>
</reference>
<dbReference type="CDD" id="cd04369">
    <property type="entry name" value="Bromodomain"/>
    <property type="match status" value="1"/>
</dbReference>
<dbReference type="AlphaFoldDB" id="A0A0H5RPS3"/>
<dbReference type="Gene3D" id="1.20.920.10">
    <property type="entry name" value="Bromodomain-like"/>
    <property type="match status" value="1"/>
</dbReference>
<protein>
    <recommendedName>
        <fullName evidence="4">Bromo domain-containing protein</fullName>
    </recommendedName>
</protein>
<evidence type="ECO:0000256" key="3">
    <source>
        <dbReference type="SAM" id="Coils"/>
    </source>
</evidence>
<organism evidence="5">
    <name type="scientific">Spongospora subterranea</name>
    <dbReference type="NCBI Taxonomy" id="70186"/>
    <lineage>
        <taxon>Eukaryota</taxon>
        <taxon>Sar</taxon>
        <taxon>Rhizaria</taxon>
        <taxon>Endomyxa</taxon>
        <taxon>Phytomyxea</taxon>
        <taxon>Plasmodiophorida</taxon>
        <taxon>Plasmodiophoridae</taxon>
        <taxon>Spongospora</taxon>
    </lineage>
</organism>
<accession>A0A0H5RPS3</accession>
<dbReference type="SMART" id="SM00297">
    <property type="entry name" value="BROMO"/>
    <property type="match status" value="1"/>
</dbReference>
<dbReference type="PRINTS" id="PR00503">
    <property type="entry name" value="BROMODOMAIN"/>
</dbReference>
<evidence type="ECO:0000256" key="2">
    <source>
        <dbReference type="PROSITE-ProRule" id="PRU00035"/>
    </source>
</evidence>
<dbReference type="InterPro" id="IPR001487">
    <property type="entry name" value="Bromodomain"/>
</dbReference>
<dbReference type="InterPro" id="IPR036427">
    <property type="entry name" value="Bromodomain-like_sf"/>
</dbReference>